<keyword evidence="2" id="KW-1185">Reference proteome</keyword>
<dbReference type="EMBL" id="MU006216">
    <property type="protein sequence ID" value="KAF2833529.1"/>
    <property type="molecule type" value="Genomic_DNA"/>
</dbReference>
<name>A0A6A7ALK0_9PLEO</name>
<reference evidence="1" key="1">
    <citation type="journal article" date="2020" name="Stud. Mycol.">
        <title>101 Dothideomycetes genomes: a test case for predicting lifestyles and emergence of pathogens.</title>
        <authorList>
            <person name="Haridas S."/>
            <person name="Albert R."/>
            <person name="Binder M."/>
            <person name="Bloem J."/>
            <person name="Labutti K."/>
            <person name="Salamov A."/>
            <person name="Andreopoulos B."/>
            <person name="Baker S."/>
            <person name="Barry K."/>
            <person name="Bills G."/>
            <person name="Bluhm B."/>
            <person name="Cannon C."/>
            <person name="Castanera R."/>
            <person name="Culley D."/>
            <person name="Daum C."/>
            <person name="Ezra D."/>
            <person name="Gonzalez J."/>
            <person name="Henrissat B."/>
            <person name="Kuo A."/>
            <person name="Liang C."/>
            <person name="Lipzen A."/>
            <person name="Lutzoni F."/>
            <person name="Magnuson J."/>
            <person name="Mondo S."/>
            <person name="Nolan M."/>
            <person name="Ohm R."/>
            <person name="Pangilinan J."/>
            <person name="Park H.-J."/>
            <person name="Ramirez L."/>
            <person name="Alfaro M."/>
            <person name="Sun H."/>
            <person name="Tritt A."/>
            <person name="Yoshinaga Y."/>
            <person name="Zwiers L.-H."/>
            <person name="Turgeon B."/>
            <person name="Goodwin S."/>
            <person name="Spatafora J."/>
            <person name="Crous P."/>
            <person name="Grigoriev I."/>
        </authorList>
    </citation>
    <scope>NUCLEOTIDE SEQUENCE</scope>
    <source>
        <strain evidence="1">CBS 113818</strain>
    </source>
</reference>
<proteinExistence type="predicted"/>
<dbReference type="OrthoDB" id="5410741at2759"/>
<evidence type="ECO:0000313" key="1">
    <source>
        <dbReference type="EMBL" id="KAF2833529.1"/>
    </source>
</evidence>
<organism evidence="1 2">
    <name type="scientific">Ophiobolus disseminans</name>
    <dbReference type="NCBI Taxonomy" id="1469910"/>
    <lineage>
        <taxon>Eukaryota</taxon>
        <taxon>Fungi</taxon>
        <taxon>Dikarya</taxon>
        <taxon>Ascomycota</taxon>
        <taxon>Pezizomycotina</taxon>
        <taxon>Dothideomycetes</taxon>
        <taxon>Pleosporomycetidae</taxon>
        <taxon>Pleosporales</taxon>
        <taxon>Pleosporineae</taxon>
        <taxon>Phaeosphaeriaceae</taxon>
        <taxon>Ophiobolus</taxon>
    </lineage>
</organism>
<dbReference type="AlphaFoldDB" id="A0A6A7ALK0"/>
<dbReference type="Proteomes" id="UP000799424">
    <property type="component" value="Unassembled WGS sequence"/>
</dbReference>
<evidence type="ECO:0000313" key="2">
    <source>
        <dbReference type="Proteomes" id="UP000799424"/>
    </source>
</evidence>
<gene>
    <name evidence="1" type="ORF">CC86DRAFT_400148</name>
</gene>
<protein>
    <submittedName>
        <fullName evidence="1">Uncharacterized protein</fullName>
    </submittedName>
</protein>
<sequence length="252" mass="29814">MDSPKTPEQKEILKEPDTEERSHYFWHFDHYSPGEAQFGDARRVRKRKAAEKGYKLGRKFRVAEDQLEKLLYDDTNPVRDAPLEVQQRDNDMPLCPRALRYNLSNRLNAHVYVAAYSDEVSTTNKSLRVQYSHSYKDEDRIFNNLIYYAAAESALHAVTSARVNRYCKGELGFYNDEKDMLEAPKPPPKPRKSKYETLEKYYERVKEWEATRPPPLEVQGSGHHMTQEYYTENILLTYIRYIHEARLREPRS</sequence>
<accession>A0A6A7ALK0</accession>